<dbReference type="SUPFAM" id="SSF51126">
    <property type="entry name" value="Pectin lyase-like"/>
    <property type="match status" value="1"/>
</dbReference>
<feature type="domain" description="Right handed beta helix" evidence="3">
    <location>
        <begin position="187"/>
        <end position="258"/>
    </location>
</feature>
<evidence type="ECO:0000313" key="4">
    <source>
        <dbReference type="EMBL" id="KXU88847.1"/>
    </source>
</evidence>
<protein>
    <submittedName>
        <fullName evidence="4">Exo-poly-alpha-D-galacturonosidase</fullName>
    </submittedName>
</protein>
<dbReference type="PANTHER" id="PTHR31339">
    <property type="entry name" value="PECTIN LYASE-RELATED"/>
    <property type="match status" value="1"/>
</dbReference>
<dbReference type="InterPro" id="IPR039448">
    <property type="entry name" value="Beta_helix"/>
</dbReference>
<evidence type="ECO:0000259" key="2">
    <source>
        <dbReference type="Pfam" id="PF12708"/>
    </source>
</evidence>
<evidence type="ECO:0000313" key="5">
    <source>
        <dbReference type="Proteomes" id="UP000075613"/>
    </source>
</evidence>
<sequence>MRISRRDFIGLGGALAATSLLLPSIAGARATASLIDAASGGVFDVRAYGALGDGKAIDTPAVNRAIEAAAAAGGGTVRFPAGTYLCYSIRLKSSVALYLEQGSTILAASTPREGTSSGGYDAAESNAPWEAYQDFGHNHWHNSLIWGEGLHDVAILGPGRIWGKGLSRGHGGDPDLPIAERPGVGNKAIALKNCRNVILRDFSILAGGHFGILATGVDNFTVDNLIIDTNRDGIDIDCCRNVRVSNCTVNSPWDDGICPKSTYALGYPRATENVTITNCYVTGGYEMGSVLDGSFKRFGPEFDLNPWNRTGRIKCGTESNGGFKNITISNCVLESCRGLALETVDGAVLEDITITGITMRDVRNSPLFFRLGARMRGPKGMPRSTFRRVLVSNVTCSGPANTMPSIISGIPGSSIEDIKISDFFVQQKGGGTNELNQWTPSERETDYPEPFRFGPLPAYGFYMRHVNNIEFSNVEIANVAADARPALWLDDVNDSDFSRLTLSKGRGGPAFVLNRVSGFRVTGSRSLPDMMLSDIAHREI</sequence>
<dbReference type="PANTHER" id="PTHR31339:SF9">
    <property type="entry name" value="PLASMIN AND FIBRONECTIN-BINDING PROTEIN A"/>
    <property type="match status" value="1"/>
</dbReference>
<dbReference type="InterPro" id="IPR006311">
    <property type="entry name" value="TAT_signal"/>
</dbReference>
<accession>A0A149PUX8</accession>
<dbReference type="AlphaFoldDB" id="A0A149PUX8"/>
<dbReference type="Pfam" id="PF12708">
    <property type="entry name" value="Pect-lyase_RHGA_epim"/>
    <property type="match status" value="1"/>
</dbReference>
<gene>
    <name evidence="4" type="ORF">CI15_10385</name>
</gene>
<dbReference type="Proteomes" id="UP000075613">
    <property type="component" value="Unassembled WGS sequence"/>
</dbReference>
<evidence type="ECO:0000259" key="3">
    <source>
        <dbReference type="Pfam" id="PF13229"/>
    </source>
</evidence>
<comment type="caution">
    <text evidence="4">The sequence shown here is derived from an EMBL/GenBank/DDBJ whole genome shotgun (WGS) entry which is preliminary data.</text>
</comment>
<dbReference type="PROSITE" id="PS51318">
    <property type="entry name" value="TAT"/>
    <property type="match status" value="1"/>
</dbReference>
<dbReference type="Gene3D" id="2.160.20.10">
    <property type="entry name" value="Single-stranded right-handed beta-helix, Pectin lyase-like"/>
    <property type="match status" value="1"/>
</dbReference>
<organism evidence="4 5">
    <name type="scientific">Paraburkholderia monticola</name>
    <dbReference type="NCBI Taxonomy" id="1399968"/>
    <lineage>
        <taxon>Bacteria</taxon>
        <taxon>Pseudomonadati</taxon>
        <taxon>Pseudomonadota</taxon>
        <taxon>Betaproteobacteria</taxon>
        <taxon>Burkholderiales</taxon>
        <taxon>Burkholderiaceae</taxon>
        <taxon>Paraburkholderia</taxon>
    </lineage>
</organism>
<feature type="domain" description="Rhamnogalacturonase A/B/Epimerase-like pectate lyase" evidence="2">
    <location>
        <begin position="43"/>
        <end position="97"/>
    </location>
</feature>
<dbReference type="Pfam" id="PF13229">
    <property type="entry name" value="Beta_helix"/>
    <property type="match status" value="1"/>
</dbReference>
<reference evidence="4 5" key="1">
    <citation type="journal article" date="2015" name="Int. J. Syst. Evol. Microbiol.">
        <title>Burkholderia monticola sp. nov., isolated from mountain soil.</title>
        <authorList>
            <person name="Baek I."/>
            <person name="Seo B."/>
            <person name="Lee I."/>
            <person name="Yi H."/>
            <person name="Chun J."/>
        </authorList>
    </citation>
    <scope>NUCLEOTIDE SEQUENCE [LARGE SCALE GENOMIC DNA]</scope>
    <source>
        <strain evidence="4 5">JC2948</strain>
    </source>
</reference>
<dbReference type="InterPro" id="IPR006626">
    <property type="entry name" value="PbH1"/>
</dbReference>
<dbReference type="EMBL" id="LRBG01000007">
    <property type="protein sequence ID" value="KXU88847.1"/>
    <property type="molecule type" value="Genomic_DNA"/>
</dbReference>
<keyword evidence="5" id="KW-1185">Reference proteome</keyword>
<dbReference type="InterPro" id="IPR012334">
    <property type="entry name" value="Pectin_lyas_fold"/>
</dbReference>
<evidence type="ECO:0000256" key="1">
    <source>
        <dbReference type="SAM" id="SignalP"/>
    </source>
</evidence>
<dbReference type="InterPro" id="IPR011050">
    <property type="entry name" value="Pectin_lyase_fold/virulence"/>
</dbReference>
<feature type="chain" id="PRO_5007551665" evidence="1">
    <location>
        <begin position="29"/>
        <end position="540"/>
    </location>
</feature>
<dbReference type="InterPro" id="IPR024535">
    <property type="entry name" value="RHGA/B-epi-like_pectate_lyase"/>
</dbReference>
<feature type="signal peptide" evidence="1">
    <location>
        <begin position="1"/>
        <end position="28"/>
    </location>
</feature>
<name>A0A149PUX8_9BURK</name>
<dbReference type="SMART" id="SM00710">
    <property type="entry name" value="PbH1"/>
    <property type="match status" value="7"/>
</dbReference>
<keyword evidence="1" id="KW-0732">Signal</keyword>
<dbReference type="InterPro" id="IPR051801">
    <property type="entry name" value="GH28_Enzymes"/>
</dbReference>
<dbReference type="STRING" id="1399968.CI15_10385"/>
<proteinExistence type="predicted"/>